<comment type="subcellular location">
    <subcellularLocation>
        <location evidence="1">Nucleus</location>
    </subcellularLocation>
</comment>
<evidence type="ECO:0000313" key="4">
    <source>
        <dbReference type="EMBL" id="KOO26431.1"/>
    </source>
</evidence>
<dbReference type="InterPro" id="IPR008501">
    <property type="entry name" value="THOC7/Mft1"/>
</dbReference>
<evidence type="ECO:0000256" key="3">
    <source>
        <dbReference type="SAM" id="Coils"/>
    </source>
</evidence>
<keyword evidence="2" id="KW-0539">Nucleus</keyword>
<accession>A0A0M0JIK0</accession>
<keyword evidence="3" id="KW-0175">Coiled coil</keyword>
<feature type="coiled-coil region" evidence="3">
    <location>
        <begin position="99"/>
        <end position="153"/>
    </location>
</feature>
<evidence type="ECO:0000256" key="1">
    <source>
        <dbReference type="ARBA" id="ARBA00004123"/>
    </source>
</evidence>
<dbReference type="EMBL" id="JWZX01002852">
    <property type="protein sequence ID" value="KOO26431.1"/>
    <property type="molecule type" value="Genomic_DNA"/>
</dbReference>
<dbReference type="OrthoDB" id="205166at2759"/>
<reference evidence="5" key="1">
    <citation type="journal article" date="2015" name="PLoS Genet.">
        <title>Genome Sequence and Transcriptome Analyses of Chrysochromulina tobin: Metabolic Tools for Enhanced Algal Fitness in the Prominent Order Prymnesiales (Haptophyceae).</title>
        <authorList>
            <person name="Hovde B.T."/>
            <person name="Deodato C.R."/>
            <person name="Hunsperger H.M."/>
            <person name="Ryken S.A."/>
            <person name="Yost W."/>
            <person name="Jha R.K."/>
            <person name="Patterson J."/>
            <person name="Monnat R.J. Jr."/>
            <person name="Barlow S.B."/>
            <person name="Starkenburg S.R."/>
            <person name="Cattolico R.A."/>
        </authorList>
    </citation>
    <scope>NUCLEOTIDE SEQUENCE</scope>
    <source>
        <strain evidence="5">CCMP291</strain>
    </source>
</reference>
<organism evidence="4 5">
    <name type="scientific">Chrysochromulina tobinii</name>
    <dbReference type="NCBI Taxonomy" id="1460289"/>
    <lineage>
        <taxon>Eukaryota</taxon>
        <taxon>Haptista</taxon>
        <taxon>Haptophyta</taxon>
        <taxon>Prymnesiophyceae</taxon>
        <taxon>Prymnesiales</taxon>
        <taxon>Chrysochromulinaceae</taxon>
        <taxon>Chrysochromulina</taxon>
    </lineage>
</organism>
<dbReference type="GO" id="GO:0000445">
    <property type="term" value="C:THO complex part of transcription export complex"/>
    <property type="evidence" value="ECO:0007669"/>
    <property type="project" value="InterPro"/>
</dbReference>
<dbReference type="AlphaFoldDB" id="A0A0M0JIK0"/>
<protein>
    <submittedName>
        <fullName evidence="4">Ngg1 interacting factor 3 like 1 binding protein 1 isoform 1</fullName>
    </submittedName>
</protein>
<dbReference type="Proteomes" id="UP000037460">
    <property type="component" value="Unassembled WGS sequence"/>
</dbReference>
<name>A0A0M0JIK0_9EUKA</name>
<sequence>MAEEAALRLRLQAKEVALRSLTKKYLAFSNAIEKSSVEECEAMHEALILEIKTYEFSISKGSLLVDTNVQQVAEYDAMQQDVEAMMNTTRDDIERLTKVLEQERTIRQQKEQYSALARRIHTYPTRSETQSEIERLEAEIATLKGESDTVASALELRSKRFAGFMHALHDMQLLLESEQAAPMAL</sequence>
<evidence type="ECO:0000313" key="5">
    <source>
        <dbReference type="Proteomes" id="UP000037460"/>
    </source>
</evidence>
<comment type="caution">
    <text evidence="4">The sequence shown here is derived from an EMBL/GenBank/DDBJ whole genome shotgun (WGS) entry which is preliminary data.</text>
</comment>
<dbReference type="GO" id="GO:0006397">
    <property type="term" value="P:mRNA processing"/>
    <property type="evidence" value="ECO:0007669"/>
    <property type="project" value="InterPro"/>
</dbReference>
<keyword evidence="5" id="KW-1185">Reference proteome</keyword>
<proteinExistence type="predicted"/>
<gene>
    <name evidence="4" type="ORF">Ctob_013300</name>
</gene>
<evidence type="ECO:0000256" key="2">
    <source>
        <dbReference type="ARBA" id="ARBA00023242"/>
    </source>
</evidence>
<dbReference type="Pfam" id="PF05615">
    <property type="entry name" value="THOC7"/>
    <property type="match status" value="1"/>
</dbReference>